<evidence type="ECO:0000313" key="3">
    <source>
        <dbReference type="Proteomes" id="UP001501035"/>
    </source>
</evidence>
<proteinExistence type="predicted"/>
<name>A0ABP6KYX8_9ACTN</name>
<organism evidence="2 3">
    <name type="scientific">Gordonia defluvii</name>
    <dbReference type="NCBI Taxonomy" id="283718"/>
    <lineage>
        <taxon>Bacteria</taxon>
        <taxon>Bacillati</taxon>
        <taxon>Actinomycetota</taxon>
        <taxon>Actinomycetes</taxon>
        <taxon>Mycobacteriales</taxon>
        <taxon>Gordoniaceae</taxon>
        <taxon>Gordonia</taxon>
    </lineage>
</organism>
<comment type="caution">
    <text evidence="2">The sequence shown here is derived from an EMBL/GenBank/DDBJ whole genome shotgun (WGS) entry which is preliminary data.</text>
</comment>
<evidence type="ECO:0000313" key="2">
    <source>
        <dbReference type="EMBL" id="GAA3027349.1"/>
    </source>
</evidence>
<reference evidence="3" key="1">
    <citation type="journal article" date="2019" name="Int. J. Syst. Evol. Microbiol.">
        <title>The Global Catalogue of Microorganisms (GCM) 10K type strain sequencing project: providing services to taxonomists for standard genome sequencing and annotation.</title>
        <authorList>
            <consortium name="The Broad Institute Genomics Platform"/>
            <consortium name="The Broad Institute Genome Sequencing Center for Infectious Disease"/>
            <person name="Wu L."/>
            <person name="Ma J."/>
        </authorList>
    </citation>
    <scope>NUCLEOTIDE SEQUENCE [LARGE SCALE GENOMIC DNA]</scope>
    <source>
        <strain evidence="3">JCM 14234</strain>
    </source>
</reference>
<dbReference type="Gene3D" id="2.60.120.10">
    <property type="entry name" value="Jelly Rolls"/>
    <property type="match status" value="1"/>
</dbReference>
<protein>
    <recommendedName>
        <fullName evidence="1">Cupin type-2 domain-containing protein</fullName>
    </recommendedName>
</protein>
<dbReference type="Proteomes" id="UP001501035">
    <property type="component" value="Unassembled WGS sequence"/>
</dbReference>
<accession>A0ABP6KYX8</accession>
<keyword evidence="3" id="KW-1185">Reference proteome</keyword>
<dbReference type="InterPro" id="IPR011051">
    <property type="entry name" value="RmlC_Cupin_sf"/>
</dbReference>
<evidence type="ECO:0000259" key="1">
    <source>
        <dbReference type="Pfam" id="PF07883"/>
    </source>
</evidence>
<dbReference type="RefSeq" id="WP_290704379.1">
    <property type="nucleotide sequence ID" value="NZ_BAAAVS010000011.1"/>
</dbReference>
<dbReference type="PANTHER" id="PTHR37694">
    <property type="entry name" value="SLR8022 PROTEIN"/>
    <property type="match status" value="1"/>
</dbReference>
<dbReference type="Pfam" id="PF07883">
    <property type="entry name" value="Cupin_2"/>
    <property type="match status" value="1"/>
</dbReference>
<dbReference type="InterPro" id="IPR013096">
    <property type="entry name" value="Cupin_2"/>
</dbReference>
<dbReference type="PANTHER" id="PTHR37694:SF1">
    <property type="entry name" value="SLR8022 PROTEIN"/>
    <property type="match status" value="1"/>
</dbReference>
<sequence>MSESPAETVITGLADTAVSRPDSGGPDIKALAHLNGATVVRLSFRSGQTMAEHNARWPILVVSQAGRVEFTVNDETTVLTPGTAIHVEAEIPHSLTATTDSALSLIVLTPNHTEHATHHSK</sequence>
<dbReference type="InterPro" id="IPR014710">
    <property type="entry name" value="RmlC-like_jellyroll"/>
</dbReference>
<gene>
    <name evidence="2" type="ORF">GCM10010528_06370</name>
</gene>
<feature type="domain" description="Cupin type-2" evidence="1">
    <location>
        <begin position="51"/>
        <end position="107"/>
    </location>
</feature>
<dbReference type="EMBL" id="BAAAVS010000011">
    <property type="protein sequence ID" value="GAA3027349.1"/>
    <property type="molecule type" value="Genomic_DNA"/>
</dbReference>
<dbReference type="SUPFAM" id="SSF51182">
    <property type="entry name" value="RmlC-like cupins"/>
    <property type="match status" value="1"/>
</dbReference>